<dbReference type="AlphaFoldDB" id="A0A5M6DMK5"/>
<proteinExistence type="predicted"/>
<feature type="chain" id="PRO_5024271793" evidence="1">
    <location>
        <begin position="28"/>
        <end position="260"/>
    </location>
</feature>
<name>A0A5M6DMK5_9BACT</name>
<comment type="caution">
    <text evidence="3">The sequence shown here is derived from an EMBL/GenBank/DDBJ whole genome shotgun (WGS) entry which is preliminary data.</text>
</comment>
<protein>
    <submittedName>
        <fullName evidence="3">DUF1080 domain-containing protein</fullName>
    </submittedName>
</protein>
<evidence type="ECO:0000259" key="2">
    <source>
        <dbReference type="Pfam" id="PF06439"/>
    </source>
</evidence>
<reference evidence="3 4" key="1">
    <citation type="submission" date="2019-09" db="EMBL/GenBank/DDBJ databases">
        <title>Genome sequence and assembly of Adhaeribacter sp.</title>
        <authorList>
            <person name="Chhetri G."/>
        </authorList>
    </citation>
    <scope>NUCLEOTIDE SEQUENCE [LARGE SCALE GENOMIC DNA]</scope>
    <source>
        <strain evidence="3 4">DK36</strain>
    </source>
</reference>
<evidence type="ECO:0000313" key="4">
    <source>
        <dbReference type="Proteomes" id="UP000323426"/>
    </source>
</evidence>
<dbReference type="RefSeq" id="WP_150088229.1">
    <property type="nucleotide sequence ID" value="NZ_VWSF01000006.1"/>
</dbReference>
<feature type="signal peptide" evidence="1">
    <location>
        <begin position="1"/>
        <end position="27"/>
    </location>
</feature>
<dbReference type="Gene3D" id="2.60.120.560">
    <property type="entry name" value="Exo-inulinase, domain 1"/>
    <property type="match status" value="1"/>
</dbReference>
<dbReference type="Pfam" id="PF06439">
    <property type="entry name" value="3keto-disac_hyd"/>
    <property type="match status" value="1"/>
</dbReference>
<dbReference type="InterPro" id="IPR010496">
    <property type="entry name" value="AL/BT2_dom"/>
</dbReference>
<keyword evidence="1" id="KW-0732">Signal</keyword>
<accession>A0A5M6DMK5</accession>
<dbReference type="GO" id="GO:0016787">
    <property type="term" value="F:hydrolase activity"/>
    <property type="evidence" value="ECO:0007669"/>
    <property type="project" value="InterPro"/>
</dbReference>
<sequence>MIHAITFNKLALVALAAGLFVFGQAKAQTQPGAVPKPPKMVPEMTEFWEPEVKTITPGTGTAAPSDAIILFDGKDLSQWKGKDGGAAKWQVKDGAMIVTKGTGAITTKQNFEDFQLHVEWSAPTEVVGNSQGRGNSGIFLQDRYEVQVLDNYNNRTYANGQAGSIYKQTPPLVNAMRKPGEWNTYDILYTAPRFKENGTLIMPARVTIIHNGVVVQHNTEIKGATEYIGLPSYKAHGKAPIQLQDHGNPVRFRNIWLREL</sequence>
<organism evidence="3 4">
    <name type="scientific">Adhaeribacter rhizoryzae</name>
    <dbReference type="NCBI Taxonomy" id="2607907"/>
    <lineage>
        <taxon>Bacteria</taxon>
        <taxon>Pseudomonadati</taxon>
        <taxon>Bacteroidota</taxon>
        <taxon>Cytophagia</taxon>
        <taxon>Cytophagales</taxon>
        <taxon>Hymenobacteraceae</taxon>
        <taxon>Adhaeribacter</taxon>
    </lineage>
</organism>
<evidence type="ECO:0000256" key="1">
    <source>
        <dbReference type="SAM" id="SignalP"/>
    </source>
</evidence>
<gene>
    <name evidence="3" type="ORF">F0145_09760</name>
</gene>
<feature type="domain" description="3-keto-alpha-glucoside-1,2-lyase/3-keto-2-hydroxy-glucal hydratase" evidence="2">
    <location>
        <begin position="67"/>
        <end position="258"/>
    </location>
</feature>
<evidence type="ECO:0000313" key="3">
    <source>
        <dbReference type="EMBL" id="KAA5546625.1"/>
    </source>
</evidence>
<keyword evidence="4" id="KW-1185">Reference proteome</keyword>
<dbReference type="EMBL" id="VWSF01000006">
    <property type="protein sequence ID" value="KAA5546625.1"/>
    <property type="molecule type" value="Genomic_DNA"/>
</dbReference>
<dbReference type="Proteomes" id="UP000323426">
    <property type="component" value="Unassembled WGS sequence"/>
</dbReference>